<dbReference type="EMBL" id="CP026251">
    <property type="protein sequence ID" value="AWP07052.1"/>
    <property type="molecule type" value="Genomic_DNA"/>
</dbReference>
<reference evidence="1 2" key="1">
    <citation type="submission" date="2017-12" db="EMBL/GenBank/DDBJ databases">
        <title>Integrating genomic resources of turbot (Scophthalmus maximus) in depth evaluation of genetic and physical mapping variation across individuals.</title>
        <authorList>
            <person name="Martinez P."/>
        </authorList>
    </citation>
    <scope>NUCLEOTIDE SEQUENCE [LARGE SCALE GENOMIC DNA]</scope>
</reference>
<proteinExistence type="predicted"/>
<sequence>METFKNCRKMNQISGNSPITCPHQELMEELIGHRPLAQAMEHGVDIGLQDSMQEDTLEDSAVSSWEQALLSQASAACGLQCHDNPPTRVPPDLDLATSIVYHHM</sequence>
<accession>A0A2U9BUY5</accession>
<protein>
    <submittedName>
        <fullName evidence="1">Uncharacterized protein</fullName>
    </submittedName>
</protein>
<evidence type="ECO:0000313" key="2">
    <source>
        <dbReference type="Proteomes" id="UP000246464"/>
    </source>
</evidence>
<gene>
    <name evidence="1" type="ORF">SMAX5B_022055</name>
</gene>
<dbReference type="Proteomes" id="UP000246464">
    <property type="component" value="Chromosome 9"/>
</dbReference>
<organism evidence="1 2">
    <name type="scientific">Scophthalmus maximus</name>
    <name type="common">Turbot</name>
    <name type="synonym">Psetta maxima</name>
    <dbReference type="NCBI Taxonomy" id="52904"/>
    <lineage>
        <taxon>Eukaryota</taxon>
        <taxon>Metazoa</taxon>
        <taxon>Chordata</taxon>
        <taxon>Craniata</taxon>
        <taxon>Vertebrata</taxon>
        <taxon>Euteleostomi</taxon>
        <taxon>Actinopterygii</taxon>
        <taxon>Neopterygii</taxon>
        <taxon>Teleostei</taxon>
        <taxon>Neoteleostei</taxon>
        <taxon>Acanthomorphata</taxon>
        <taxon>Carangaria</taxon>
        <taxon>Pleuronectiformes</taxon>
        <taxon>Pleuronectoidei</taxon>
        <taxon>Scophthalmidae</taxon>
        <taxon>Scophthalmus</taxon>
    </lineage>
</organism>
<name>A0A2U9BUY5_SCOMX</name>
<evidence type="ECO:0000313" key="1">
    <source>
        <dbReference type="EMBL" id="AWP07052.1"/>
    </source>
</evidence>
<dbReference type="AlphaFoldDB" id="A0A2U9BUY5"/>
<keyword evidence="2" id="KW-1185">Reference proteome</keyword>